<sequence length="50" mass="5870">MHMINQNTLLYDNLIVECRCLMMKLKITKLSHVFREQNKVADTLAKEGSF</sequence>
<name>A0AAV9LPI2_9SOLN</name>
<keyword evidence="3" id="KW-1185">Reference proteome</keyword>
<gene>
    <name evidence="2" type="ORF">R3W88_032089</name>
</gene>
<dbReference type="Gene3D" id="3.30.420.10">
    <property type="entry name" value="Ribonuclease H-like superfamily/Ribonuclease H"/>
    <property type="match status" value="1"/>
</dbReference>
<dbReference type="InterPro" id="IPR002156">
    <property type="entry name" value="RNaseH_domain"/>
</dbReference>
<comment type="caution">
    <text evidence="2">The sequence shown here is derived from an EMBL/GenBank/DDBJ whole genome shotgun (WGS) entry which is preliminary data.</text>
</comment>
<dbReference type="GO" id="GO:0004523">
    <property type="term" value="F:RNA-DNA hybrid ribonuclease activity"/>
    <property type="evidence" value="ECO:0007669"/>
    <property type="project" value="InterPro"/>
</dbReference>
<dbReference type="EMBL" id="JAWPEI010000005">
    <property type="protein sequence ID" value="KAK4727172.1"/>
    <property type="molecule type" value="Genomic_DNA"/>
</dbReference>
<organism evidence="2 3">
    <name type="scientific">Solanum pinnatisectum</name>
    <name type="common">tansyleaf nightshade</name>
    <dbReference type="NCBI Taxonomy" id="50273"/>
    <lineage>
        <taxon>Eukaryota</taxon>
        <taxon>Viridiplantae</taxon>
        <taxon>Streptophyta</taxon>
        <taxon>Embryophyta</taxon>
        <taxon>Tracheophyta</taxon>
        <taxon>Spermatophyta</taxon>
        <taxon>Magnoliopsida</taxon>
        <taxon>eudicotyledons</taxon>
        <taxon>Gunneridae</taxon>
        <taxon>Pentapetalae</taxon>
        <taxon>asterids</taxon>
        <taxon>lamiids</taxon>
        <taxon>Solanales</taxon>
        <taxon>Solanaceae</taxon>
        <taxon>Solanoideae</taxon>
        <taxon>Solaneae</taxon>
        <taxon>Solanum</taxon>
    </lineage>
</organism>
<dbReference type="Proteomes" id="UP001311915">
    <property type="component" value="Unassembled WGS sequence"/>
</dbReference>
<reference evidence="2 3" key="1">
    <citation type="submission" date="2023-10" db="EMBL/GenBank/DDBJ databases">
        <title>Genome-Wide Identification Analysis in wild type Solanum Pinnatisectum Reveals Some Genes Defensing Phytophthora Infestans.</title>
        <authorList>
            <person name="Sun C."/>
        </authorList>
    </citation>
    <scope>NUCLEOTIDE SEQUENCE [LARGE SCALE GENOMIC DNA]</scope>
    <source>
        <strain evidence="2">LQN</strain>
        <tissue evidence="2">Leaf</tissue>
    </source>
</reference>
<evidence type="ECO:0000313" key="3">
    <source>
        <dbReference type="Proteomes" id="UP001311915"/>
    </source>
</evidence>
<dbReference type="GO" id="GO:0003676">
    <property type="term" value="F:nucleic acid binding"/>
    <property type="evidence" value="ECO:0007669"/>
    <property type="project" value="InterPro"/>
</dbReference>
<dbReference type="InterPro" id="IPR036397">
    <property type="entry name" value="RNaseH_sf"/>
</dbReference>
<proteinExistence type="predicted"/>
<dbReference type="Pfam" id="PF13456">
    <property type="entry name" value="RVT_3"/>
    <property type="match status" value="1"/>
</dbReference>
<evidence type="ECO:0000259" key="1">
    <source>
        <dbReference type="Pfam" id="PF13456"/>
    </source>
</evidence>
<feature type="domain" description="RNase H type-1" evidence="1">
    <location>
        <begin position="8"/>
        <end position="47"/>
    </location>
</feature>
<dbReference type="AlphaFoldDB" id="A0AAV9LPI2"/>
<accession>A0AAV9LPI2</accession>
<evidence type="ECO:0000313" key="2">
    <source>
        <dbReference type="EMBL" id="KAK4727172.1"/>
    </source>
</evidence>
<protein>
    <recommendedName>
        <fullName evidence="1">RNase H type-1 domain-containing protein</fullName>
    </recommendedName>
</protein>